<comment type="subcellular location">
    <subcellularLocation>
        <location evidence="6">Cytoplasm</location>
    </subcellularLocation>
</comment>
<feature type="coiled-coil region" evidence="6">
    <location>
        <begin position="170"/>
        <end position="218"/>
    </location>
</feature>
<dbReference type="RefSeq" id="WP_028386076.1">
    <property type="nucleotide sequence ID" value="NZ_CAAAHN010000008.1"/>
</dbReference>
<protein>
    <recommendedName>
        <fullName evidence="6">Chromosome partition protein Smc</fullName>
    </recommendedName>
</protein>
<dbReference type="GO" id="GO:0005737">
    <property type="term" value="C:cytoplasm"/>
    <property type="evidence" value="ECO:0007669"/>
    <property type="project" value="UniProtKB-SubCell"/>
</dbReference>
<dbReference type="GO" id="GO:0006260">
    <property type="term" value="P:DNA replication"/>
    <property type="evidence" value="ECO:0007669"/>
    <property type="project" value="UniProtKB-UniRule"/>
</dbReference>
<dbReference type="CDD" id="cd03278">
    <property type="entry name" value="ABC_SMC_barmotin"/>
    <property type="match status" value="1"/>
</dbReference>
<comment type="function">
    <text evidence="6">Required for chromosome condensation and partitioning.</text>
</comment>
<dbReference type="NCBIfam" id="TIGR02168">
    <property type="entry name" value="SMC_prok_B"/>
    <property type="match status" value="1"/>
</dbReference>
<evidence type="ECO:0000256" key="6">
    <source>
        <dbReference type="HAMAP-Rule" id="MF_01894"/>
    </source>
</evidence>
<dbReference type="AlphaFoldDB" id="A0A0W0TZL3"/>
<dbReference type="PATRIC" id="fig|45065.4.peg.939"/>
<dbReference type="GO" id="GO:0007062">
    <property type="term" value="P:sister chromatid cohesion"/>
    <property type="evidence" value="ECO:0007669"/>
    <property type="project" value="InterPro"/>
</dbReference>
<dbReference type="GO" id="GO:0005524">
    <property type="term" value="F:ATP binding"/>
    <property type="evidence" value="ECO:0007669"/>
    <property type="project" value="UniProtKB-UniRule"/>
</dbReference>
<dbReference type="PANTHER" id="PTHR43977">
    <property type="entry name" value="STRUCTURAL MAINTENANCE OF CHROMOSOMES PROTEIN 3"/>
    <property type="match status" value="1"/>
</dbReference>
<comment type="subunit">
    <text evidence="6">Homodimer.</text>
</comment>
<keyword evidence="4 6" id="KW-0175">Coiled coil</keyword>
<dbReference type="EMBL" id="LNYC01000031">
    <property type="protein sequence ID" value="KTD00970.1"/>
    <property type="molecule type" value="Genomic_DNA"/>
</dbReference>
<dbReference type="InterPro" id="IPR011890">
    <property type="entry name" value="SMC_prok"/>
</dbReference>
<dbReference type="GO" id="GO:0030261">
    <property type="term" value="P:chromosome condensation"/>
    <property type="evidence" value="ECO:0007669"/>
    <property type="project" value="InterPro"/>
</dbReference>
<keyword evidence="5 6" id="KW-0238">DNA-binding</keyword>
<evidence type="ECO:0000256" key="1">
    <source>
        <dbReference type="ARBA" id="ARBA00022490"/>
    </source>
</evidence>
<keyword evidence="2 6" id="KW-0547">Nucleotide-binding</keyword>
<comment type="similarity">
    <text evidence="6">Belongs to the SMC family.</text>
</comment>
<evidence type="ECO:0000256" key="3">
    <source>
        <dbReference type="ARBA" id="ARBA00022840"/>
    </source>
</evidence>
<organism evidence="7 8">
    <name type="scientific">Legionella geestiana</name>
    <dbReference type="NCBI Taxonomy" id="45065"/>
    <lineage>
        <taxon>Bacteria</taxon>
        <taxon>Pseudomonadati</taxon>
        <taxon>Pseudomonadota</taxon>
        <taxon>Gammaproteobacteria</taxon>
        <taxon>Legionellales</taxon>
        <taxon>Legionellaceae</taxon>
        <taxon>Legionella</taxon>
    </lineage>
</organism>
<dbReference type="InterPro" id="IPR003395">
    <property type="entry name" value="RecF/RecN/SMC_N"/>
</dbReference>
<evidence type="ECO:0000256" key="2">
    <source>
        <dbReference type="ARBA" id="ARBA00022741"/>
    </source>
</evidence>
<dbReference type="Pfam" id="PF02463">
    <property type="entry name" value="SMC_N"/>
    <property type="match status" value="1"/>
</dbReference>
<dbReference type="GO" id="GO:0003677">
    <property type="term" value="F:DNA binding"/>
    <property type="evidence" value="ECO:0007669"/>
    <property type="project" value="UniProtKB-UniRule"/>
</dbReference>
<feature type="coiled-coil region" evidence="6">
    <location>
        <begin position="349"/>
        <end position="425"/>
    </location>
</feature>
<dbReference type="PIRSF" id="PIRSF005719">
    <property type="entry name" value="SMC"/>
    <property type="match status" value="1"/>
</dbReference>
<sequence>MRLQQIKLTGFKSFVDTTVIPFPGQLVGVLGPNGCGKSNVIDAVRWVLGESSAKNLRGESMADVIFNGSTNRRASGQASVELVFDNSGATLPGPFGAYREISVRRVVTRDGESGYFLNGTRCRRRDITDLFLGTGAGARGYSIIGQGTVSKIVEARPEELRAYLEEAAGVSRYRDRRRETVQRMEQARENLERVALLREELDKQLARLERQAKTAERFRTLKARERVCKTGLLLVRRDTLSAQRDGLHRTLRSLEDTRSTQEALHARLTAEALACRYRMESRARTVTELQEQCYRLGTEIARLEEQRAQALRAREQLLEEQLRLKEVWQQAHDRYMLAGETLTTREAQSQVLAAELETLRARLDDARTTLDARRQALEDTEARLESARSNLSNARQQHQLSLVRAENLKARLEDGERRLAKNQAALDGLAESDSDAAFLALLGERDAKIQDEEAAAAQHARALARVQEAREALMRLGHEKAQAQKAFAEDNAQLVSLRAVQQSAGSAASISPPESVAHLPQLMASLKVEDAWQTACEHVFADALHAYVVQDVGSVTVESDTPLALLEVRVPADRTPRFPSLLQKMHGAVPCWLHAPEYIYTVDSLEEARRMQPELFPHESVITPDGAWLGNGWIQVPGRARTMEEGVLARQARIDLLAVVVSEKENTLMRLQTEDATWRECLQTAEQEEREAARLQSEAVRAVFDAQSALSRFEQQREALKTERARLVAERDEWNAAREELTLQMKDAAAISLEARELEAEYLLTVESIEEERRAAEGAHRAVLIALEELREEVHESGRRFDRLQAEASEARRTMEREAQTRTSLENSLEDIAEALASAESPGVDMHEALQEKISRHAEYEALRESANTELDTLREQFTTLEAEARLEDEKIKKSAAQQVELQLQEQTLAVRLQTLAESLAQFGPEAPEFSQETEAPATEAACEEELLVLADAIRRLGAINLAAIEEYETERVRRDALNAQHEDLSSALATLEEAIAKLDAETKVRFQETFDAVNTAFQALFPRLFGGGRATLSLTCDNLLEAGVMVLAQPPGKRNSTIHLLSGGEKAMTAVALIFAIFQLNPSPFCMLDEVDAPLDDVNVGRFCDLVREMSQFVQFLFITHNRVTMELAENLIGVTMREPGVSRVVAVDVEQALTFCEA</sequence>
<feature type="coiled-coil region" evidence="6">
    <location>
        <begin position="857"/>
        <end position="891"/>
    </location>
</feature>
<dbReference type="HAMAP" id="MF_01894">
    <property type="entry name" value="Smc_prok"/>
    <property type="match status" value="1"/>
</dbReference>
<comment type="caution">
    <text evidence="7">The sequence shown here is derived from an EMBL/GenBank/DDBJ whole genome shotgun (WGS) entry which is preliminary data.</text>
</comment>
<gene>
    <name evidence="7" type="primary">smc_1</name>
    <name evidence="6" type="synonym">smc</name>
    <name evidence="7" type="ORF">Lgee_0875</name>
</gene>
<proteinExistence type="inferred from homology"/>
<evidence type="ECO:0000313" key="7">
    <source>
        <dbReference type="EMBL" id="KTD00970.1"/>
    </source>
</evidence>
<evidence type="ECO:0000256" key="5">
    <source>
        <dbReference type="ARBA" id="ARBA00023125"/>
    </source>
</evidence>
<feature type="coiled-coil region" evidence="6">
    <location>
        <begin position="975"/>
        <end position="1002"/>
    </location>
</feature>
<feature type="coiled-coil region" evidence="6">
    <location>
        <begin position="251"/>
        <end position="323"/>
    </location>
</feature>
<name>A0A0W0TZL3_9GAMM</name>
<feature type="coiled-coil region" evidence="6">
    <location>
        <begin position="678"/>
        <end position="744"/>
    </location>
</feature>
<evidence type="ECO:0000256" key="4">
    <source>
        <dbReference type="ARBA" id="ARBA00023054"/>
    </source>
</evidence>
<dbReference type="Proteomes" id="UP000054785">
    <property type="component" value="Unassembled WGS sequence"/>
</dbReference>
<dbReference type="GO" id="GO:0007059">
    <property type="term" value="P:chromosome segregation"/>
    <property type="evidence" value="ECO:0007669"/>
    <property type="project" value="UniProtKB-UniRule"/>
</dbReference>
<reference evidence="7 8" key="1">
    <citation type="submission" date="2015-11" db="EMBL/GenBank/DDBJ databases">
        <title>Genomic analysis of 38 Legionella species identifies large and diverse effector repertoires.</title>
        <authorList>
            <person name="Burstein D."/>
            <person name="Amaro F."/>
            <person name="Zusman T."/>
            <person name="Lifshitz Z."/>
            <person name="Cohen O."/>
            <person name="Gilbert J.A."/>
            <person name="Pupko T."/>
            <person name="Shuman H.A."/>
            <person name="Segal G."/>
        </authorList>
    </citation>
    <scope>NUCLEOTIDE SEQUENCE [LARGE SCALE GENOMIC DNA]</scope>
    <source>
        <strain evidence="7 8">ATCC 49504</strain>
    </source>
</reference>
<dbReference type="GO" id="GO:0016887">
    <property type="term" value="F:ATP hydrolysis activity"/>
    <property type="evidence" value="ECO:0007669"/>
    <property type="project" value="InterPro"/>
</dbReference>
<dbReference type="SUPFAM" id="SSF52540">
    <property type="entry name" value="P-loop containing nucleoside triphosphate hydrolases"/>
    <property type="match status" value="1"/>
</dbReference>
<keyword evidence="3 6" id="KW-0067">ATP-binding</keyword>
<feature type="coiled-coil region" evidence="6">
    <location>
        <begin position="787"/>
        <end position="821"/>
    </location>
</feature>
<keyword evidence="1 6" id="KW-0963">Cytoplasm</keyword>
<dbReference type="Gene3D" id="3.40.50.300">
    <property type="entry name" value="P-loop containing nucleotide triphosphate hydrolases"/>
    <property type="match status" value="2"/>
</dbReference>
<keyword evidence="8" id="KW-1185">Reference proteome</keyword>
<comment type="domain">
    <text evidence="6">Contains large globular domains required for ATP hydrolysis at each terminus and a third globular domain forming a flexible hinge near the middle of the molecule. These domains are separated by coiled-coil structures.</text>
</comment>
<feature type="binding site" evidence="6">
    <location>
        <begin position="32"/>
        <end position="39"/>
    </location>
    <ligand>
        <name>ATP</name>
        <dbReference type="ChEBI" id="CHEBI:30616"/>
    </ligand>
</feature>
<evidence type="ECO:0000313" key="8">
    <source>
        <dbReference type="Proteomes" id="UP000054785"/>
    </source>
</evidence>
<feature type="coiled-coil region" evidence="6">
    <location>
        <begin position="449"/>
        <end position="486"/>
    </location>
</feature>
<dbReference type="InterPro" id="IPR027417">
    <property type="entry name" value="P-loop_NTPase"/>
</dbReference>
<accession>A0A0W0TZL3</accession>
<dbReference type="OrthoDB" id="9808768at2"/>
<dbReference type="InterPro" id="IPR024704">
    <property type="entry name" value="SMC"/>
</dbReference>
<dbReference type="STRING" id="45065.Lgee_0875"/>